<protein>
    <recommendedName>
        <fullName evidence="2">Mei2-like C-terminal RNA recognition motif domain-containing protein</fullName>
    </recommendedName>
</protein>
<dbReference type="VEuPathDB" id="FungiDB:EYZ11_009947"/>
<evidence type="ECO:0000256" key="1">
    <source>
        <dbReference type="SAM" id="MobiDB-lite"/>
    </source>
</evidence>
<dbReference type="AlphaFoldDB" id="A0A4S3J6U7"/>
<reference evidence="3 4" key="1">
    <citation type="submission" date="2019-03" db="EMBL/GenBank/DDBJ databases">
        <title>The genome sequence of a newly discovered highly antifungal drug resistant Aspergillus species, Aspergillus tanneri NIH 1004.</title>
        <authorList>
            <person name="Mounaud S."/>
            <person name="Singh I."/>
            <person name="Joardar V."/>
            <person name="Pakala S."/>
            <person name="Pakala S."/>
            <person name="Venepally P."/>
            <person name="Hoover J."/>
            <person name="Nierman W."/>
            <person name="Chung J."/>
            <person name="Losada L."/>
        </authorList>
    </citation>
    <scope>NUCLEOTIDE SEQUENCE [LARGE SCALE GENOMIC DNA]</scope>
    <source>
        <strain evidence="3 4">NIH1004</strain>
    </source>
</reference>
<dbReference type="EMBL" id="SOSA01000504">
    <property type="protein sequence ID" value="THC90585.1"/>
    <property type="molecule type" value="Genomic_DNA"/>
</dbReference>
<name>A0A4S3J6U7_9EURO</name>
<dbReference type="Pfam" id="PF04059">
    <property type="entry name" value="RRM_2"/>
    <property type="match status" value="1"/>
</dbReference>
<sequence length="152" mass="17332">MANKDFANNCNVGYAFINFEDPIDIIDFVNVRAGRTWYHMPIFHTGAGPLAGTEDRFPGPDNPSKMRRSIENAEHVGLFAPRVGQQYRDEQRRRRSQYDRGTTAAEREIVYVRTLAPRHASSLSNCSRSTPCTYPGLKIWYDPTIEHGPRDS</sequence>
<feature type="domain" description="Mei2-like C-terminal RNA recognition motif" evidence="2">
    <location>
        <begin position="4"/>
        <end position="39"/>
    </location>
</feature>
<accession>A0A4S3J6U7</accession>
<organism evidence="3 4">
    <name type="scientific">Aspergillus tanneri</name>
    <dbReference type="NCBI Taxonomy" id="1220188"/>
    <lineage>
        <taxon>Eukaryota</taxon>
        <taxon>Fungi</taxon>
        <taxon>Dikarya</taxon>
        <taxon>Ascomycota</taxon>
        <taxon>Pezizomycotina</taxon>
        <taxon>Eurotiomycetes</taxon>
        <taxon>Eurotiomycetidae</taxon>
        <taxon>Eurotiales</taxon>
        <taxon>Aspergillaceae</taxon>
        <taxon>Aspergillus</taxon>
        <taxon>Aspergillus subgen. Circumdati</taxon>
    </lineage>
</organism>
<dbReference type="InterPro" id="IPR007201">
    <property type="entry name" value="Mei2-like_Rrm_C"/>
</dbReference>
<dbReference type="Proteomes" id="UP000308092">
    <property type="component" value="Unassembled WGS sequence"/>
</dbReference>
<evidence type="ECO:0000313" key="3">
    <source>
        <dbReference type="EMBL" id="THC90585.1"/>
    </source>
</evidence>
<evidence type="ECO:0000313" key="4">
    <source>
        <dbReference type="Proteomes" id="UP000308092"/>
    </source>
</evidence>
<comment type="caution">
    <text evidence="3">The sequence shown here is derived from an EMBL/GenBank/DDBJ whole genome shotgun (WGS) entry which is preliminary data.</text>
</comment>
<evidence type="ECO:0000259" key="2">
    <source>
        <dbReference type="Pfam" id="PF04059"/>
    </source>
</evidence>
<dbReference type="STRING" id="1220188.A0A4S3J6U7"/>
<gene>
    <name evidence="3" type="ORF">EYZ11_009947</name>
</gene>
<feature type="region of interest" description="Disordered" evidence="1">
    <location>
        <begin position="81"/>
        <end position="101"/>
    </location>
</feature>
<proteinExistence type="predicted"/>
<feature type="compositionally biased region" description="Basic and acidic residues" evidence="1">
    <location>
        <begin position="87"/>
        <end position="98"/>
    </location>
</feature>
<keyword evidence="4" id="KW-1185">Reference proteome</keyword>